<evidence type="ECO:0000313" key="1">
    <source>
        <dbReference type="EMBL" id="MBW94999.1"/>
    </source>
</evidence>
<protein>
    <submittedName>
        <fullName evidence="1">Uncharacterized protein LOC105133813 isoform X1</fullName>
    </submittedName>
</protein>
<name>A0A2P2JNJ5_RHIMU</name>
<accession>A0A2P2JNJ5</accession>
<dbReference type="PANTHER" id="PTHR33698:SF3">
    <property type="entry name" value="OS09G0266000 PROTEIN"/>
    <property type="match status" value="1"/>
</dbReference>
<dbReference type="Gene3D" id="3.10.450.50">
    <property type="match status" value="1"/>
</dbReference>
<organism evidence="1">
    <name type="scientific">Rhizophora mucronata</name>
    <name type="common">Asiatic mangrove</name>
    <dbReference type="NCBI Taxonomy" id="61149"/>
    <lineage>
        <taxon>Eukaryota</taxon>
        <taxon>Viridiplantae</taxon>
        <taxon>Streptophyta</taxon>
        <taxon>Embryophyta</taxon>
        <taxon>Tracheophyta</taxon>
        <taxon>Spermatophyta</taxon>
        <taxon>Magnoliopsida</taxon>
        <taxon>eudicotyledons</taxon>
        <taxon>Gunneridae</taxon>
        <taxon>Pentapetalae</taxon>
        <taxon>rosids</taxon>
        <taxon>fabids</taxon>
        <taxon>Malpighiales</taxon>
        <taxon>Rhizophoraceae</taxon>
        <taxon>Rhizophora</taxon>
    </lineage>
</organism>
<proteinExistence type="predicted"/>
<sequence>MLISSTVSSLHSPTPFPLRFSDKAPNYPLSTAKNYLGARNRRRIWTLQTTTTDSSSLSSSPERNQTVTVATLQTREADADEVQSAPDIVRSFYEAINARDLASVENLISDDCVYEDLIFPRPFVGRKVPN</sequence>
<dbReference type="SUPFAM" id="SSF54427">
    <property type="entry name" value="NTF2-like"/>
    <property type="match status" value="1"/>
</dbReference>
<dbReference type="EMBL" id="GGEC01014516">
    <property type="protein sequence ID" value="MBW94999.1"/>
    <property type="molecule type" value="Transcribed_RNA"/>
</dbReference>
<dbReference type="AlphaFoldDB" id="A0A2P2JNJ5"/>
<dbReference type="PANTHER" id="PTHR33698">
    <property type="entry name" value="NUCLEAR TRANSPORT FACTOR 2 (NTF2)-LIKE PROTEIN"/>
    <property type="match status" value="1"/>
</dbReference>
<dbReference type="InterPro" id="IPR032710">
    <property type="entry name" value="NTF2-like_dom_sf"/>
</dbReference>
<reference evidence="1" key="1">
    <citation type="submission" date="2018-02" db="EMBL/GenBank/DDBJ databases">
        <title>Rhizophora mucronata_Transcriptome.</title>
        <authorList>
            <person name="Meera S.P."/>
            <person name="Sreeshan A."/>
            <person name="Augustine A."/>
        </authorList>
    </citation>
    <scope>NUCLEOTIDE SEQUENCE</scope>
    <source>
        <tissue evidence="1">Leaf</tissue>
    </source>
</reference>